<feature type="transmembrane region" description="Helical" evidence="1">
    <location>
        <begin position="328"/>
        <end position="349"/>
    </location>
</feature>
<reference evidence="2 3" key="1">
    <citation type="submission" date="2019-03" db="EMBL/GenBank/DDBJ databases">
        <title>An improved genome assembly of the fluke Schistosoma japonicum.</title>
        <authorList>
            <person name="Hu W."/>
            <person name="Luo F."/>
            <person name="Yin M."/>
            <person name="Mo X."/>
            <person name="Sun C."/>
            <person name="Wu Q."/>
            <person name="Zhu B."/>
            <person name="Xiang M."/>
            <person name="Wang J."/>
            <person name="Wang Y."/>
            <person name="Zhang T."/>
            <person name="Xu B."/>
            <person name="Zheng H."/>
            <person name="Feng Z."/>
        </authorList>
    </citation>
    <scope>NUCLEOTIDE SEQUENCE [LARGE SCALE GENOMIC DNA]</scope>
    <source>
        <strain evidence="2">HuSjv2</strain>
        <tissue evidence="2">Worms</tissue>
    </source>
</reference>
<protein>
    <submittedName>
        <fullName evidence="2">Uncharacterized protein</fullName>
    </submittedName>
</protein>
<sequence>MSIRCDVDYCIIEVRSGSKCILLKFYVSINGMSTDNCALNSGLHSVVIVGLIMAIIVACVEKLHSPTLANTIIVAITVTIYTLGVILYMCLHELKYDIISVVVAAVLAIPSIVLSFRVRSLSKKWKITIFSIMCALYAIIALKFEDLCITTDLLSEMQVNVSNNFQKRNVNLSCLSDPIFLTSLITKIVGVIMGSVVASIDKLHSPTLANTIMVAIAAIIYTVGVILHIYIFNYIYDIICLVLTGVLSIPAFVLSLRVRRLSKKWKITIFSIMCVLLVFGTVPLVIVSIFRYVVVLCSVSWCCFTIIVIILTPYFLNLHDRPSMYKPYYLLFVLIYEVMLLCSFMLFAFTPFDHLKCDNKTMSNVTLIA</sequence>
<evidence type="ECO:0000313" key="2">
    <source>
        <dbReference type="EMBL" id="TNN20723.1"/>
    </source>
</evidence>
<feature type="transmembrane region" description="Helical" evidence="1">
    <location>
        <begin position="94"/>
        <end position="115"/>
    </location>
</feature>
<dbReference type="Proteomes" id="UP000311919">
    <property type="component" value="Unassembled WGS sequence"/>
</dbReference>
<dbReference type="EMBL" id="SKCS01000020">
    <property type="protein sequence ID" value="TNN20723.1"/>
    <property type="molecule type" value="Genomic_DNA"/>
</dbReference>
<comment type="caution">
    <text evidence="2">The sequence shown here is derived from an EMBL/GenBank/DDBJ whole genome shotgun (WGS) entry which is preliminary data.</text>
</comment>
<feature type="transmembrane region" description="Helical" evidence="1">
    <location>
        <begin position="267"/>
        <end position="286"/>
    </location>
</feature>
<keyword evidence="1" id="KW-1133">Transmembrane helix</keyword>
<keyword evidence="3" id="KW-1185">Reference proteome</keyword>
<dbReference type="AlphaFoldDB" id="A0A4Z2DVY3"/>
<gene>
    <name evidence="2" type="ORF">EWB00_003173</name>
</gene>
<feature type="transmembrane region" description="Helical" evidence="1">
    <location>
        <begin position="42"/>
        <end position="60"/>
    </location>
</feature>
<accession>A0A4Z2DVY3</accession>
<feature type="transmembrane region" description="Helical" evidence="1">
    <location>
        <begin position="67"/>
        <end position="88"/>
    </location>
</feature>
<keyword evidence="1" id="KW-0472">Membrane</keyword>
<proteinExistence type="predicted"/>
<keyword evidence="1" id="KW-0812">Transmembrane</keyword>
<feature type="transmembrane region" description="Helical" evidence="1">
    <location>
        <begin position="127"/>
        <end position="144"/>
    </location>
</feature>
<feature type="transmembrane region" description="Helical" evidence="1">
    <location>
        <begin position="292"/>
        <end position="316"/>
    </location>
</feature>
<feature type="transmembrane region" description="Helical" evidence="1">
    <location>
        <begin position="207"/>
        <end position="229"/>
    </location>
</feature>
<organism evidence="2 3">
    <name type="scientific">Schistosoma japonicum</name>
    <name type="common">Blood fluke</name>
    <dbReference type="NCBI Taxonomy" id="6182"/>
    <lineage>
        <taxon>Eukaryota</taxon>
        <taxon>Metazoa</taxon>
        <taxon>Spiralia</taxon>
        <taxon>Lophotrochozoa</taxon>
        <taxon>Platyhelminthes</taxon>
        <taxon>Trematoda</taxon>
        <taxon>Digenea</taxon>
        <taxon>Strigeidida</taxon>
        <taxon>Schistosomatoidea</taxon>
        <taxon>Schistosomatidae</taxon>
        <taxon>Schistosoma</taxon>
    </lineage>
</organism>
<evidence type="ECO:0000256" key="1">
    <source>
        <dbReference type="SAM" id="Phobius"/>
    </source>
</evidence>
<feature type="transmembrane region" description="Helical" evidence="1">
    <location>
        <begin position="235"/>
        <end position="255"/>
    </location>
</feature>
<name>A0A4Z2DVY3_SCHJA</name>
<evidence type="ECO:0000313" key="3">
    <source>
        <dbReference type="Proteomes" id="UP000311919"/>
    </source>
</evidence>
<feature type="transmembrane region" description="Helical" evidence="1">
    <location>
        <begin position="179"/>
        <end position="200"/>
    </location>
</feature>